<name>A0A8J5UZU0_ZIZPA</name>
<dbReference type="AlphaFoldDB" id="A0A8J5UZU0"/>
<protein>
    <submittedName>
        <fullName evidence="2">Uncharacterized protein</fullName>
    </submittedName>
</protein>
<proteinExistence type="predicted"/>
<gene>
    <name evidence="2" type="ORF">GUJ93_ZPchr0001g32977</name>
</gene>
<keyword evidence="3" id="KW-1185">Reference proteome</keyword>
<dbReference type="EMBL" id="JAAALK010000288">
    <property type="protein sequence ID" value="KAG8052187.1"/>
    <property type="molecule type" value="Genomic_DNA"/>
</dbReference>
<reference evidence="2" key="1">
    <citation type="journal article" date="2021" name="bioRxiv">
        <title>Whole Genome Assembly and Annotation of Northern Wild Rice, Zizania palustris L., Supports a Whole Genome Duplication in the Zizania Genus.</title>
        <authorList>
            <person name="Haas M."/>
            <person name="Kono T."/>
            <person name="Macchietto M."/>
            <person name="Millas R."/>
            <person name="McGilp L."/>
            <person name="Shao M."/>
            <person name="Duquette J."/>
            <person name="Hirsch C.N."/>
            <person name="Kimball J."/>
        </authorList>
    </citation>
    <scope>NUCLEOTIDE SEQUENCE</scope>
    <source>
        <tissue evidence="2">Fresh leaf tissue</tissue>
    </source>
</reference>
<evidence type="ECO:0000256" key="1">
    <source>
        <dbReference type="SAM" id="MobiDB-lite"/>
    </source>
</evidence>
<comment type="caution">
    <text evidence="2">The sequence shown here is derived from an EMBL/GenBank/DDBJ whole genome shotgun (WGS) entry which is preliminary data.</text>
</comment>
<sequence>MSIALESRPGLCSGCWFSHISHSHTAYAASASAGRSSSPVVRDSNSPAAPTRWEWDGEEVKGGDGEV</sequence>
<evidence type="ECO:0000313" key="3">
    <source>
        <dbReference type="Proteomes" id="UP000729402"/>
    </source>
</evidence>
<accession>A0A8J5UZU0</accession>
<dbReference type="Proteomes" id="UP000729402">
    <property type="component" value="Unassembled WGS sequence"/>
</dbReference>
<feature type="region of interest" description="Disordered" evidence="1">
    <location>
        <begin position="31"/>
        <end position="67"/>
    </location>
</feature>
<evidence type="ECO:0000313" key="2">
    <source>
        <dbReference type="EMBL" id="KAG8052187.1"/>
    </source>
</evidence>
<reference evidence="2" key="2">
    <citation type="submission" date="2021-02" db="EMBL/GenBank/DDBJ databases">
        <authorList>
            <person name="Kimball J.A."/>
            <person name="Haas M.W."/>
            <person name="Macchietto M."/>
            <person name="Kono T."/>
            <person name="Duquette J."/>
            <person name="Shao M."/>
        </authorList>
    </citation>
    <scope>NUCLEOTIDE SEQUENCE</scope>
    <source>
        <tissue evidence="2">Fresh leaf tissue</tissue>
    </source>
</reference>
<organism evidence="2 3">
    <name type="scientific">Zizania palustris</name>
    <name type="common">Northern wild rice</name>
    <dbReference type="NCBI Taxonomy" id="103762"/>
    <lineage>
        <taxon>Eukaryota</taxon>
        <taxon>Viridiplantae</taxon>
        <taxon>Streptophyta</taxon>
        <taxon>Embryophyta</taxon>
        <taxon>Tracheophyta</taxon>
        <taxon>Spermatophyta</taxon>
        <taxon>Magnoliopsida</taxon>
        <taxon>Liliopsida</taxon>
        <taxon>Poales</taxon>
        <taxon>Poaceae</taxon>
        <taxon>BOP clade</taxon>
        <taxon>Oryzoideae</taxon>
        <taxon>Oryzeae</taxon>
        <taxon>Zizaniinae</taxon>
        <taxon>Zizania</taxon>
    </lineage>
</organism>
<feature type="compositionally biased region" description="Basic and acidic residues" evidence="1">
    <location>
        <begin position="53"/>
        <end position="67"/>
    </location>
</feature>